<dbReference type="Proteomes" id="UP000008466">
    <property type="component" value="Chromosome"/>
</dbReference>
<name>F0RTH7_SPHGB</name>
<gene>
    <name evidence="1" type="ordered locus">SpiBuddy_2357</name>
</gene>
<reference evidence="2" key="1">
    <citation type="submission" date="2011-02" db="EMBL/GenBank/DDBJ databases">
        <title>Complete sequence of Spirochaeta sp. Buddy.</title>
        <authorList>
            <person name="Lucas S."/>
            <person name="Copeland A."/>
            <person name="Lapidus A."/>
            <person name="Cheng J.-F."/>
            <person name="Goodwin L."/>
            <person name="Pitluck S."/>
            <person name="Zeytun A."/>
            <person name="Detter J.C."/>
            <person name="Han C."/>
            <person name="Tapia R."/>
            <person name="Land M."/>
            <person name="Hauser L."/>
            <person name="Kyrpides N."/>
            <person name="Ivanova N."/>
            <person name="Mikhailova N."/>
            <person name="Pagani I."/>
            <person name="Ritalahti K.M."/>
            <person name="Loeffler F.E."/>
            <person name="Woyke T."/>
        </authorList>
    </citation>
    <scope>NUCLEOTIDE SEQUENCE [LARGE SCALE GENOMIC DNA]</scope>
    <source>
        <strain evidence="2">ATCC BAA-1886 / DSM 22777 / Buddy</strain>
    </source>
</reference>
<dbReference type="STRING" id="158189.SpiBuddy_2357"/>
<evidence type="ECO:0000313" key="1">
    <source>
        <dbReference type="EMBL" id="ADY14172.1"/>
    </source>
</evidence>
<keyword evidence="2" id="KW-1185">Reference proteome</keyword>
<organism evidence="1 2">
    <name type="scientific">Sphaerochaeta globosa (strain ATCC BAA-1886 / DSM 22777 / Buddy)</name>
    <name type="common">Spirochaeta sp. (strain Buddy)</name>
    <dbReference type="NCBI Taxonomy" id="158189"/>
    <lineage>
        <taxon>Bacteria</taxon>
        <taxon>Pseudomonadati</taxon>
        <taxon>Spirochaetota</taxon>
        <taxon>Spirochaetia</taxon>
        <taxon>Spirochaetales</taxon>
        <taxon>Sphaerochaetaceae</taxon>
        <taxon>Sphaerochaeta</taxon>
    </lineage>
</organism>
<dbReference type="RefSeq" id="WP_013608021.1">
    <property type="nucleotide sequence ID" value="NC_015152.1"/>
</dbReference>
<dbReference type="AlphaFoldDB" id="F0RTH7"/>
<dbReference type="EMBL" id="CP002541">
    <property type="protein sequence ID" value="ADY14172.1"/>
    <property type="molecule type" value="Genomic_DNA"/>
</dbReference>
<dbReference type="HOGENOM" id="CLU_2275633_0_0_12"/>
<proteinExistence type="predicted"/>
<dbReference type="KEGG" id="sbu:SpiBuddy_2357"/>
<sequence>MSNNTEKISHYEWMACFFINDDLSGYSMEEITEIERFESQLKEYYGDSVRVMDCSECTGFGTPDYGGPKGDLCEYLVEYKPQDLPSEHWQSHKEEALKSRYW</sequence>
<protein>
    <submittedName>
        <fullName evidence="1">Uncharacterized protein</fullName>
    </submittedName>
</protein>
<accession>F0RTH7</accession>
<evidence type="ECO:0000313" key="2">
    <source>
        <dbReference type="Proteomes" id="UP000008466"/>
    </source>
</evidence>